<protein>
    <recommendedName>
        <fullName evidence="3">Mitochondria-eating protein C-terminal domain-containing protein</fullName>
    </recommendedName>
</protein>
<evidence type="ECO:0000313" key="2">
    <source>
        <dbReference type="Proteomes" id="UP001195483"/>
    </source>
</evidence>
<sequence>MINIERNLSRTKGVPLRRHKQKLKDENIDWKERWTNTEKEKAQLKSAYDSEVLKSHIEQAQIDDLERERKELLYRLSKLAGDTLTHNNSNIANLGDLYRPSILSDIYCELYDNEWTDAFQELTDHGLAEKDAVEMLLNILLMCFHKCREITWERYQTLKHIMSNIDIVHIPRNAKNLSQV</sequence>
<organism evidence="1 2">
    <name type="scientific">Potamilus streckersoni</name>
    <dbReference type="NCBI Taxonomy" id="2493646"/>
    <lineage>
        <taxon>Eukaryota</taxon>
        <taxon>Metazoa</taxon>
        <taxon>Spiralia</taxon>
        <taxon>Lophotrochozoa</taxon>
        <taxon>Mollusca</taxon>
        <taxon>Bivalvia</taxon>
        <taxon>Autobranchia</taxon>
        <taxon>Heteroconchia</taxon>
        <taxon>Palaeoheterodonta</taxon>
        <taxon>Unionida</taxon>
        <taxon>Unionoidea</taxon>
        <taxon>Unionidae</taxon>
        <taxon>Ambleminae</taxon>
        <taxon>Lampsilini</taxon>
        <taxon>Potamilus</taxon>
    </lineage>
</organism>
<name>A0AAE0S032_9BIVA</name>
<dbReference type="EMBL" id="JAEAOA010000619">
    <property type="protein sequence ID" value="KAK3582922.1"/>
    <property type="molecule type" value="Genomic_DNA"/>
</dbReference>
<evidence type="ECO:0008006" key="3">
    <source>
        <dbReference type="Google" id="ProtNLM"/>
    </source>
</evidence>
<dbReference type="Proteomes" id="UP001195483">
    <property type="component" value="Unassembled WGS sequence"/>
</dbReference>
<dbReference type="AlphaFoldDB" id="A0AAE0S032"/>
<reference evidence="1" key="2">
    <citation type="journal article" date="2021" name="Genome Biol. Evol.">
        <title>Developing a high-quality reference genome for a parasitic bivalve with doubly uniparental inheritance (Bivalvia: Unionida).</title>
        <authorList>
            <person name="Smith C.H."/>
        </authorList>
    </citation>
    <scope>NUCLEOTIDE SEQUENCE</scope>
    <source>
        <strain evidence="1">CHS0354</strain>
        <tissue evidence="1">Mantle</tissue>
    </source>
</reference>
<gene>
    <name evidence="1" type="ORF">CHS0354_009729</name>
</gene>
<comment type="caution">
    <text evidence="1">The sequence shown here is derived from an EMBL/GenBank/DDBJ whole genome shotgun (WGS) entry which is preliminary data.</text>
</comment>
<keyword evidence="2" id="KW-1185">Reference proteome</keyword>
<proteinExistence type="predicted"/>
<evidence type="ECO:0000313" key="1">
    <source>
        <dbReference type="EMBL" id="KAK3582922.1"/>
    </source>
</evidence>
<accession>A0AAE0S032</accession>
<reference evidence="1" key="3">
    <citation type="submission" date="2023-05" db="EMBL/GenBank/DDBJ databases">
        <authorList>
            <person name="Smith C.H."/>
        </authorList>
    </citation>
    <scope>NUCLEOTIDE SEQUENCE</scope>
    <source>
        <strain evidence="1">CHS0354</strain>
        <tissue evidence="1">Mantle</tissue>
    </source>
</reference>
<reference evidence="1" key="1">
    <citation type="journal article" date="2021" name="Genome Biol. Evol.">
        <title>A High-Quality Reference Genome for a Parasitic Bivalve with Doubly Uniparental Inheritance (Bivalvia: Unionida).</title>
        <authorList>
            <person name="Smith C.H."/>
        </authorList>
    </citation>
    <scope>NUCLEOTIDE SEQUENCE</scope>
    <source>
        <strain evidence="1">CHS0354</strain>
    </source>
</reference>